<feature type="compositionally biased region" description="Basic residues" evidence="1">
    <location>
        <begin position="86"/>
        <end position="97"/>
    </location>
</feature>
<name>A0A8D8EZM2_CULPI</name>
<sequence>MWSGEAGSNESITSTCRAGRRRRRNSLVQSARTKRAFRSKAVRLFQNHWSNPSKLHQPLLPQTSATPPRRTASAKRTPQLVSPSPHPKRRATYRRRSAPANPQRSARNNPANFRHWLRHSRRKKLAKRKDPRIG</sequence>
<accession>A0A8D8EZM2</accession>
<evidence type="ECO:0000256" key="1">
    <source>
        <dbReference type="SAM" id="MobiDB-lite"/>
    </source>
</evidence>
<reference evidence="2" key="1">
    <citation type="submission" date="2021-05" db="EMBL/GenBank/DDBJ databases">
        <authorList>
            <person name="Alioto T."/>
            <person name="Alioto T."/>
            <person name="Gomez Garrido J."/>
        </authorList>
    </citation>
    <scope>NUCLEOTIDE SEQUENCE</scope>
</reference>
<organism evidence="2">
    <name type="scientific">Culex pipiens</name>
    <name type="common">House mosquito</name>
    <dbReference type="NCBI Taxonomy" id="7175"/>
    <lineage>
        <taxon>Eukaryota</taxon>
        <taxon>Metazoa</taxon>
        <taxon>Ecdysozoa</taxon>
        <taxon>Arthropoda</taxon>
        <taxon>Hexapoda</taxon>
        <taxon>Insecta</taxon>
        <taxon>Pterygota</taxon>
        <taxon>Neoptera</taxon>
        <taxon>Endopterygota</taxon>
        <taxon>Diptera</taxon>
        <taxon>Nematocera</taxon>
        <taxon>Culicoidea</taxon>
        <taxon>Culicidae</taxon>
        <taxon>Culicinae</taxon>
        <taxon>Culicini</taxon>
        <taxon>Culex</taxon>
        <taxon>Culex</taxon>
    </lineage>
</organism>
<feature type="region of interest" description="Disordered" evidence="1">
    <location>
        <begin position="1"/>
        <end position="134"/>
    </location>
</feature>
<proteinExistence type="predicted"/>
<feature type="compositionally biased region" description="Polar residues" evidence="1">
    <location>
        <begin position="100"/>
        <end position="111"/>
    </location>
</feature>
<feature type="compositionally biased region" description="Polar residues" evidence="1">
    <location>
        <begin position="47"/>
        <end position="66"/>
    </location>
</feature>
<protein>
    <submittedName>
        <fullName evidence="2">(northern house mosquito) hypothetical protein</fullName>
    </submittedName>
</protein>
<feature type="compositionally biased region" description="Basic residues" evidence="1">
    <location>
        <begin position="32"/>
        <end position="41"/>
    </location>
</feature>
<dbReference type="AlphaFoldDB" id="A0A8D8EZM2"/>
<dbReference type="EMBL" id="HBUE01020114">
    <property type="protein sequence ID" value="CAG6452130.1"/>
    <property type="molecule type" value="Transcribed_RNA"/>
</dbReference>
<evidence type="ECO:0000313" key="2">
    <source>
        <dbReference type="EMBL" id="CAG6452130.1"/>
    </source>
</evidence>
<feature type="compositionally biased region" description="Polar residues" evidence="1">
    <location>
        <begin position="1"/>
        <end position="16"/>
    </location>
</feature>
<feature type="compositionally biased region" description="Basic residues" evidence="1">
    <location>
        <begin position="115"/>
        <end position="134"/>
    </location>
</feature>